<dbReference type="Pfam" id="PF00664">
    <property type="entry name" value="ABC_membrane"/>
    <property type="match status" value="1"/>
</dbReference>
<feature type="transmembrane region" description="Helical" evidence="8">
    <location>
        <begin position="133"/>
        <end position="151"/>
    </location>
</feature>
<protein>
    <submittedName>
        <fullName evidence="11">ABC transporter ATP-binding protein</fullName>
    </submittedName>
</protein>
<dbReference type="AlphaFoldDB" id="A0A3D4S6X4"/>
<dbReference type="SMART" id="SM00382">
    <property type="entry name" value="AAA"/>
    <property type="match status" value="1"/>
</dbReference>
<feature type="transmembrane region" description="Helical" evidence="8">
    <location>
        <begin position="52"/>
        <end position="71"/>
    </location>
</feature>
<dbReference type="InterPro" id="IPR017871">
    <property type="entry name" value="ABC_transporter-like_CS"/>
</dbReference>
<evidence type="ECO:0000256" key="8">
    <source>
        <dbReference type="SAM" id="Phobius"/>
    </source>
</evidence>
<dbReference type="PANTHER" id="PTHR43394">
    <property type="entry name" value="ATP-DEPENDENT PERMEASE MDL1, MITOCHONDRIAL"/>
    <property type="match status" value="1"/>
</dbReference>
<keyword evidence="7 8" id="KW-0472">Membrane</keyword>
<dbReference type="FunFam" id="3.40.50.300:FF:000604">
    <property type="entry name" value="ABC transporter B family member 28"/>
    <property type="match status" value="1"/>
</dbReference>
<dbReference type="Gene3D" id="1.20.1560.10">
    <property type="entry name" value="ABC transporter type 1, transmembrane domain"/>
    <property type="match status" value="1"/>
</dbReference>
<dbReference type="PROSITE" id="PS50893">
    <property type="entry name" value="ABC_TRANSPORTER_2"/>
    <property type="match status" value="1"/>
</dbReference>
<name>A0A3D4S6X4_9ENTE</name>
<dbReference type="InterPro" id="IPR039421">
    <property type="entry name" value="Type_1_exporter"/>
</dbReference>
<dbReference type="GO" id="GO:0005524">
    <property type="term" value="F:ATP binding"/>
    <property type="evidence" value="ECO:0007669"/>
    <property type="project" value="UniProtKB-KW"/>
</dbReference>
<dbReference type="EMBL" id="DQHO01000019">
    <property type="protein sequence ID" value="HCS93701.1"/>
    <property type="molecule type" value="Genomic_DNA"/>
</dbReference>
<reference evidence="11 12" key="1">
    <citation type="journal article" date="2018" name="Nat. Biotechnol.">
        <title>A standardized bacterial taxonomy based on genome phylogeny substantially revises the tree of life.</title>
        <authorList>
            <person name="Parks D.H."/>
            <person name="Chuvochina M."/>
            <person name="Waite D.W."/>
            <person name="Rinke C."/>
            <person name="Skarshewski A."/>
            <person name="Chaumeil P.A."/>
            <person name="Hugenholtz P."/>
        </authorList>
    </citation>
    <scope>NUCLEOTIDE SEQUENCE [LARGE SCALE GENOMIC DNA]</scope>
    <source>
        <strain evidence="11">UBA11306</strain>
    </source>
</reference>
<evidence type="ECO:0000256" key="3">
    <source>
        <dbReference type="ARBA" id="ARBA00022692"/>
    </source>
</evidence>
<dbReference type="Proteomes" id="UP000262195">
    <property type="component" value="Unassembled WGS sequence"/>
</dbReference>
<dbReference type="SUPFAM" id="SSF90123">
    <property type="entry name" value="ABC transporter transmembrane region"/>
    <property type="match status" value="1"/>
</dbReference>
<dbReference type="GO" id="GO:0005737">
    <property type="term" value="C:cytoplasm"/>
    <property type="evidence" value="ECO:0007669"/>
    <property type="project" value="UniProtKB-ARBA"/>
</dbReference>
<dbReference type="PANTHER" id="PTHR43394:SF1">
    <property type="entry name" value="ATP-BINDING CASSETTE SUB-FAMILY B MEMBER 10, MITOCHONDRIAL"/>
    <property type="match status" value="1"/>
</dbReference>
<dbReference type="RefSeq" id="WP_022796918.1">
    <property type="nucleotide sequence ID" value="NZ_JBQEAI010000024.1"/>
</dbReference>
<accession>A0A3D4S6X4</accession>
<dbReference type="Gene3D" id="3.40.50.300">
    <property type="entry name" value="P-loop containing nucleotide triphosphate hydrolases"/>
    <property type="match status" value="1"/>
</dbReference>
<dbReference type="CDD" id="cd18548">
    <property type="entry name" value="ABC_6TM_Tm287_like"/>
    <property type="match status" value="1"/>
</dbReference>
<evidence type="ECO:0000256" key="1">
    <source>
        <dbReference type="ARBA" id="ARBA00004651"/>
    </source>
</evidence>
<dbReference type="GO" id="GO:0016887">
    <property type="term" value="F:ATP hydrolysis activity"/>
    <property type="evidence" value="ECO:0007669"/>
    <property type="project" value="InterPro"/>
</dbReference>
<keyword evidence="3 8" id="KW-0812">Transmembrane</keyword>
<keyword evidence="6 8" id="KW-1133">Transmembrane helix</keyword>
<evidence type="ECO:0000259" key="10">
    <source>
        <dbReference type="PROSITE" id="PS50929"/>
    </source>
</evidence>
<dbReference type="InterPro" id="IPR011527">
    <property type="entry name" value="ABC1_TM_dom"/>
</dbReference>
<feature type="transmembrane region" description="Helical" evidence="8">
    <location>
        <begin position="157"/>
        <end position="181"/>
    </location>
</feature>
<evidence type="ECO:0000313" key="12">
    <source>
        <dbReference type="Proteomes" id="UP000262195"/>
    </source>
</evidence>
<dbReference type="GO" id="GO:0015421">
    <property type="term" value="F:ABC-type oligopeptide transporter activity"/>
    <property type="evidence" value="ECO:0007669"/>
    <property type="project" value="TreeGrafter"/>
</dbReference>
<feature type="domain" description="ABC transporter" evidence="9">
    <location>
        <begin position="186"/>
        <end position="437"/>
    </location>
</feature>
<evidence type="ECO:0000259" key="9">
    <source>
        <dbReference type="PROSITE" id="PS50893"/>
    </source>
</evidence>
<feature type="transmembrane region" description="Helical" evidence="8">
    <location>
        <begin position="20"/>
        <end position="40"/>
    </location>
</feature>
<dbReference type="STRING" id="1121105.GCA_000421665_01658"/>
<evidence type="ECO:0000313" key="11">
    <source>
        <dbReference type="EMBL" id="HCS93701.1"/>
    </source>
</evidence>
<organism evidence="11 12">
    <name type="scientific">Bavariicoccus seileri</name>
    <dbReference type="NCBI Taxonomy" id="549685"/>
    <lineage>
        <taxon>Bacteria</taxon>
        <taxon>Bacillati</taxon>
        <taxon>Bacillota</taxon>
        <taxon>Bacilli</taxon>
        <taxon>Lactobacillales</taxon>
        <taxon>Enterococcaceae</taxon>
        <taxon>Bavariicoccus</taxon>
    </lineage>
</organism>
<evidence type="ECO:0000256" key="5">
    <source>
        <dbReference type="ARBA" id="ARBA00022840"/>
    </source>
</evidence>
<feature type="domain" description="ABC transmembrane type-1" evidence="10">
    <location>
        <begin position="16"/>
        <end position="235"/>
    </location>
</feature>
<sequence>MKIFMPFFKPYRRQALLAPLYKWLEALTQLIVPYFIAQMIDHGIAQDSLAILIRYSLILIILAIFGVVAAVTAQYYSAQAAVGFATDLRLAYLRKVQTLSMSDINSLKTATLITRITSDINQIQTGVNIFFRLFMRSPFIVIGTVVMAFLTDTSMGWRFLLITCSLFIIILFILGFTIPLYHKVQSQLDQLTQKTDETLTGVRVLRAFNKEDSDYQSFTTINRILTSLQQRVAIVGPTGCGKTTLINLMMRFYDSDSGFISIDGIDIKTVLRSDVRRLFGMVLQDTWLKNGTINENLTLGNPNASADDIKEACIACHADFFIQQLPNGYDTLLDSKGDTISQGQKQLLCIARAMIAQPKMLILDEATSSIDSHTEQLVQKAFHRLMENKTSIVIAHRLKTIVDADLIVAMKDGQVIEQGTHEELLEARGFYYDLYESQFS</sequence>
<keyword evidence="4" id="KW-0547">Nucleotide-binding</keyword>
<evidence type="ECO:0000256" key="2">
    <source>
        <dbReference type="ARBA" id="ARBA00022448"/>
    </source>
</evidence>
<proteinExistence type="predicted"/>
<dbReference type="GO" id="GO:0005886">
    <property type="term" value="C:plasma membrane"/>
    <property type="evidence" value="ECO:0007669"/>
    <property type="project" value="UniProtKB-SubCell"/>
</dbReference>
<evidence type="ECO:0000256" key="4">
    <source>
        <dbReference type="ARBA" id="ARBA00022741"/>
    </source>
</evidence>
<dbReference type="InterPro" id="IPR027417">
    <property type="entry name" value="P-loop_NTPase"/>
</dbReference>
<comment type="subcellular location">
    <subcellularLocation>
        <location evidence="1">Cell membrane</location>
        <topology evidence="1">Multi-pass membrane protein</topology>
    </subcellularLocation>
</comment>
<keyword evidence="2" id="KW-0813">Transport</keyword>
<dbReference type="InterPro" id="IPR003593">
    <property type="entry name" value="AAA+_ATPase"/>
</dbReference>
<dbReference type="InterPro" id="IPR036640">
    <property type="entry name" value="ABC1_TM_sf"/>
</dbReference>
<evidence type="ECO:0000256" key="6">
    <source>
        <dbReference type="ARBA" id="ARBA00022989"/>
    </source>
</evidence>
<gene>
    <name evidence="11" type="ORF">DIW15_03190</name>
</gene>
<comment type="caution">
    <text evidence="11">The sequence shown here is derived from an EMBL/GenBank/DDBJ whole genome shotgun (WGS) entry which is preliminary data.</text>
</comment>
<dbReference type="InterPro" id="IPR003439">
    <property type="entry name" value="ABC_transporter-like_ATP-bd"/>
</dbReference>
<evidence type="ECO:0000256" key="7">
    <source>
        <dbReference type="ARBA" id="ARBA00023136"/>
    </source>
</evidence>
<dbReference type="PROSITE" id="PS50929">
    <property type="entry name" value="ABC_TM1F"/>
    <property type="match status" value="1"/>
</dbReference>
<dbReference type="PROSITE" id="PS00211">
    <property type="entry name" value="ABC_TRANSPORTER_1"/>
    <property type="match status" value="1"/>
</dbReference>
<keyword evidence="5 11" id="KW-0067">ATP-binding</keyword>
<dbReference type="SUPFAM" id="SSF52540">
    <property type="entry name" value="P-loop containing nucleoside triphosphate hydrolases"/>
    <property type="match status" value="1"/>
</dbReference>